<evidence type="ECO:0000313" key="2">
    <source>
        <dbReference type="Proteomes" id="UP000618754"/>
    </source>
</evidence>
<dbReference type="Proteomes" id="UP000618754">
    <property type="component" value="Unassembled WGS sequence"/>
</dbReference>
<reference evidence="1 2" key="1">
    <citation type="submission" date="2020-09" db="EMBL/GenBank/DDBJ databases">
        <title>Novel species of Mucilaginibacter isolated from a glacier on the Tibetan Plateau.</title>
        <authorList>
            <person name="Liu Q."/>
            <person name="Xin Y.-H."/>
        </authorList>
    </citation>
    <scope>NUCLEOTIDE SEQUENCE [LARGE SCALE GENOMIC DNA]</scope>
    <source>
        <strain evidence="1 2">CGMCC 1.13878</strain>
    </source>
</reference>
<dbReference type="RefSeq" id="WP_191175851.1">
    <property type="nucleotide sequence ID" value="NZ_JACWMW010000002.1"/>
</dbReference>
<accession>A0ABR7X624</accession>
<protein>
    <submittedName>
        <fullName evidence="1">DUF2971 domain-containing protein</fullName>
    </submittedName>
</protein>
<proteinExistence type="predicted"/>
<sequence>MPKYIYKYVSAKTLLTILKDQTLKFSSPEQFNDPFEGHLFQPPIYTLGTATKFVEEKFSKLKEYFLNGTDKDNDLPLMYNIRCFMMQLAKTGAFCCTENHENILMWSHYADCHKGACLKFNTEILQKQFSDIRRVIYASGMDHLNIFENANYAIKNAMTYKALDWHYEKEIRVFNQPGIIKYDVAALEAIYLGVNFIKNIDMKIFFDAYQSDERYAKVNIMRGQIDDSAFVIHFNAHIKIGGFNENTFKKT</sequence>
<dbReference type="EMBL" id="JACWMW010000002">
    <property type="protein sequence ID" value="MBD1386006.1"/>
    <property type="molecule type" value="Genomic_DNA"/>
</dbReference>
<dbReference type="Pfam" id="PF11185">
    <property type="entry name" value="DUF2971"/>
    <property type="match status" value="1"/>
</dbReference>
<gene>
    <name evidence="1" type="ORF">IDJ75_12000</name>
</gene>
<comment type="caution">
    <text evidence="1">The sequence shown here is derived from an EMBL/GenBank/DDBJ whole genome shotgun (WGS) entry which is preliminary data.</text>
</comment>
<dbReference type="InterPro" id="IPR021352">
    <property type="entry name" value="DUF2971"/>
</dbReference>
<evidence type="ECO:0000313" key="1">
    <source>
        <dbReference type="EMBL" id="MBD1386006.1"/>
    </source>
</evidence>
<organism evidence="1 2">
    <name type="scientific">Mucilaginibacter rigui</name>
    <dbReference type="NCBI Taxonomy" id="534635"/>
    <lineage>
        <taxon>Bacteria</taxon>
        <taxon>Pseudomonadati</taxon>
        <taxon>Bacteroidota</taxon>
        <taxon>Sphingobacteriia</taxon>
        <taxon>Sphingobacteriales</taxon>
        <taxon>Sphingobacteriaceae</taxon>
        <taxon>Mucilaginibacter</taxon>
    </lineage>
</organism>
<name>A0ABR7X624_9SPHI</name>
<keyword evidence="2" id="KW-1185">Reference proteome</keyword>